<accession>A0A1D9LDK8</accession>
<dbReference type="STRING" id="1108595.BKX93_04655"/>
<proteinExistence type="predicted"/>
<evidence type="ECO:0000313" key="1">
    <source>
        <dbReference type="EMBL" id="AOZ49359.1"/>
    </source>
</evidence>
<dbReference type="Proteomes" id="UP000178776">
    <property type="component" value="Chromosome"/>
</dbReference>
<dbReference type="RefSeq" id="WP_046157593.1">
    <property type="nucleotide sequence ID" value="NZ_JZJL01000027.1"/>
</dbReference>
<dbReference type="Pfam" id="PF11188">
    <property type="entry name" value="DUF2975"/>
    <property type="match status" value="1"/>
</dbReference>
<protein>
    <submittedName>
        <fullName evidence="1">Uncharacterized protein</fullName>
    </submittedName>
</protein>
<organism evidence="1 2">
    <name type="scientific">Chromobacterium vaccinii</name>
    <dbReference type="NCBI Taxonomy" id="1108595"/>
    <lineage>
        <taxon>Bacteria</taxon>
        <taxon>Pseudomonadati</taxon>
        <taxon>Pseudomonadota</taxon>
        <taxon>Betaproteobacteria</taxon>
        <taxon>Neisseriales</taxon>
        <taxon>Chromobacteriaceae</taxon>
        <taxon>Chromobacterium</taxon>
    </lineage>
</organism>
<dbReference type="InterPro" id="IPR021354">
    <property type="entry name" value="DUF2975"/>
</dbReference>
<dbReference type="AlphaFoldDB" id="A0A1D9LDK8"/>
<reference evidence="1 2" key="1">
    <citation type="submission" date="2016-10" db="EMBL/GenBank/DDBJ databases">
        <title>Chromobacterium muskegensis sp. nov., an insecticidal bacterium isolated from Sphagnum bogs.</title>
        <authorList>
            <person name="Sparks M.E."/>
            <person name="Blackburn M.B."/>
            <person name="Gundersen-Rindal D.E."/>
            <person name="Mitchell A."/>
            <person name="Farrar R."/>
            <person name="Kuhar D."/>
        </authorList>
    </citation>
    <scope>NUCLEOTIDE SEQUENCE [LARGE SCALE GENOMIC DNA]</scope>
    <source>
        <strain evidence="1 2">21-1</strain>
    </source>
</reference>
<dbReference type="EMBL" id="CP017707">
    <property type="protein sequence ID" value="AOZ49359.1"/>
    <property type="molecule type" value="Genomic_DNA"/>
</dbReference>
<gene>
    <name evidence="1" type="ORF">BKX93_04655</name>
</gene>
<evidence type="ECO:0000313" key="2">
    <source>
        <dbReference type="Proteomes" id="UP000178776"/>
    </source>
</evidence>
<sequence>MNSPRLSRYCAVMACVTFLGICAMLMFHLLLWLFPKAILDAGLTISFDDHNGFYGLRHFDMTVLPLWQRLGGAVISCLPLLVLAQGLNALRRLFRFYAQAEYFSERSASLLAKVGSRIAFWVLADILVQPLMGLWLTMMQPAGHRQLTFGLDTGNLESLFIAAVVMVIARIQQEGVALARENKQFL</sequence>
<dbReference type="KEGG" id="cvc:BKX93_04655"/>
<name>A0A1D9LDK8_9NEIS</name>